<organism evidence="2 3">
    <name type="scientific">Caerostris extrusa</name>
    <name type="common">Bark spider</name>
    <name type="synonym">Caerostris bankana</name>
    <dbReference type="NCBI Taxonomy" id="172846"/>
    <lineage>
        <taxon>Eukaryota</taxon>
        <taxon>Metazoa</taxon>
        <taxon>Ecdysozoa</taxon>
        <taxon>Arthropoda</taxon>
        <taxon>Chelicerata</taxon>
        <taxon>Arachnida</taxon>
        <taxon>Araneae</taxon>
        <taxon>Araneomorphae</taxon>
        <taxon>Entelegynae</taxon>
        <taxon>Araneoidea</taxon>
        <taxon>Araneidae</taxon>
        <taxon>Caerostris</taxon>
    </lineage>
</organism>
<sequence>MSGLGICKVDCERKVSSGNHEILYWKLNLQAMCRNCSRVEVTRDMARRNSPGRFTLPPPPSPASNAETPLRVFTAIRLQLKTKFRRRETNARFRICKVDGEREKVSSGNHEIFYWKLNLQAMCRNCSRSHTGHGEKKFPGRSPSLQPLAVHAETTLGSSPPSDFNLKQNSEDAREMPGLGICKVDGERKVSSGNHEIFYWKLNLQAMCRNCSRSHTGHVPWPLHPHPHPSNAETTLRVITVIRLQFKTKFRRHERNARSRNMQSGRERKVSSGNHEIFYWKLNLQAMCRNCSRSHTGHGEKKNEGGRKKMRFILFSVDVENFDNEIVNETQAGIAVNREHETVQLMQMYSVEYVI</sequence>
<evidence type="ECO:0000313" key="2">
    <source>
        <dbReference type="EMBL" id="GIX94821.1"/>
    </source>
</evidence>
<reference evidence="2 3" key="1">
    <citation type="submission" date="2021-06" db="EMBL/GenBank/DDBJ databases">
        <title>Caerostris extrusa draft genome.</title>
        <authorList>
            <person name="Kono N."/>
            <person name="Arakawa K."/>
        </authorList>
    </citation>
    <scope>NUCLEOTIDE SEQUENCE [LARGE SCALE GENOMIC DNA]</scope>
</reference>
<dbReference type="EMBL" id="BPLR01004432">
    <property type="protein sequence ID" value="GIX94821.1"/>
    <property type="molecule type" value="Genomic_DNA"/>
</dbReference>
<comment type="caution">
    <text evidence="2">The sequence shown here is derived from an EMBL/GenBank/DDBJ whole genome shotgun (WGS) entry which is preliminary data.</text>
</comment>
<keyword evidence="3" id="KW-1185">Reference proteome</keyword>
<proteinExistence type="predicted"/>
<evidence type="ECO:0000313" key="3">
    <source>
        <dbReference type="Proteomes" id="UP001054945"/>
    </source>
</evidence>
<feature type="region of interest" description="Disordered" evidence="1">
    <location>
        <begin position="48"/>
        <end position="67"/>
    </location>
</feature>
<dbReference type="AlphaFoldDB" id="A0AAV4PF94"/>
<protein>
    <submittedName>
        <fullName evidence="2">Uncharacterized protein</fullName>
    </submittedName>
</protein>
<gene>
    <name evidence="2" type="ORF">CEXT_503051</name>
</gene>
<name>A0AAV4PF94_CAEEX</name>
<dbReference type="Proteomes" id="UP001054945">
    <property type="component" value="Unassembled WGS sequence"/>
</dbReference>
<evidence type="ECO:0000256" key="1">
    <source>
        <dbReference type="SAM" id="MobiDB-lite"/>
    </source>
</evidence>
<accession>A0AAV4PF94</accession>